<sequence>MTPLNISTPTSQSREIALDQSAPTLSIIVPMFNEEEVLPALFERLGQFLDQLGESYEIICVNDGSTDATARILAAAHERDDRIKVLNFSRNFGKEIALTAGLDAAAGEAVVPIDADLQDPPELIEKFLEKWREGFDVVYAVRRHRDSDTAMKRWTARKFYKVINRLSGVPIPANTGDFRLMDRRVVQAVVQLREHNRFMKGLFAWVGFRHTEVAYDRPERAAGQTKFNYWRLWNFALDGITGFSTVPLRIAGYVGMLTALAAIIYGVFLISRTLVYGVDVPGYASLMVAVLLIGGLQLVVLGVIGEYLGRLYAEAQKRPLYIVESSLGLNDQAL</sequence>
<dbReference type="GO" id="GO:0016757">
    <property type="term" value="F:glycosyltransferase activity"/>
    <property type="evidence" value="ECO:0007669"/>
    <property type="project" value="UniProtKB-KW"/>
</dbReference>
<comment type="similarity">
    <text evidence="8">Belongs to the glycosyltransferase 2 family. GtrB subfamily.</text>
</comment>
<dbReference type="InterPro" id="IPR050256">
    <property type="entry name" value="Glycosyltransferase_2"/>
</dbReference>
<evidence type="ECO:0000313" key="11">
    <source>
        <dbReference type="EMBL" id="NOE20663.1"/>
    </source>
</evidence>
<comment type="subcellular location">
    <subcellularLocation>
        <location evidence="1">Cell membrane</location>
        <topology evidence="1">Multi-pass membrane protein</topology>
    </subcellularLocation>
</comment>
<evidence type="ECO:0000256" key="8">
    <source>
        <dbReference type="ARBA" id="ARBA00038152"/>
    </source>
</evidence>
<evidence type="ECO:0000256" key="1">
    <source>
        <dbReference type="ARBA" id="ARBA00004651"/>
    </source>
</evidence>
<evidence type="ECO:0000256" key="7">
    <source>
        <dbReference type="ARBA" id="ARBA00023136"/>
    </source>
</evidence>
<feature type="transmembrane region" description="Helical" evidence="9">
    <location>
        <begin position="250"/>
        <end position="271"/>
    </location>
</feature>
<keyword evidence="5 9" id="KW-0812">Transmembrane</keyword>
<dbReference type="Proteomes" id="UP000597886">
    <property type="component" value="Unassembled WGS sequence"/>
</dbReference>
<evidence type="ECO:0000259" key="10">
    <source>
        <dbReference type="Pfam" id="PF00535"/>
    </source>
</evidence>
<proteinExistence type="inferred from homology"/>
<evidence type="ECO:0000256" key="6">
    <source>
        <dbReference type="ARBA" id="ARBA00022989"/>
    </source>
</evidence>
<dbReference type="AlphaFoldDB" id="A0AA90YWQ4"/>
<dbReference type="Pfam" id="PF00535">
    <property type="entry name" value="Glycos_transf_2"/>
    <property type="match status" value="1"/>
</dbReference>
<dbReference type="PANTHER" id="PTHR48090:SF1">
    <property type="entry name" value="PROPHAGE BACTOPRENOL GLUCOSYL TRANSFERASE HOMOLOG"/>
    <property type="match status" value="1"/>
</dbReference>
<keyword evidence="6 9" id="KW-1133">Transmembrane helix</keyword>
<name>A0AA90YWQ4_9RHOB</name>
<dbReference type="Gene3D" id="3.90.550.10">
    <property type="entry name" value="Spore Coat Polysaccharide Biosynthesis Protein SpsA, Chain A"/>
    <property type="match status" value="1"/>
</dbReference>
<gene>
    <name evidence="11" type="ORF">GS634_21245</name>
</gene>
<feature type="domain" description="Glycosyltransferase 2-like" evidence="10">
    <location>
        <begin position="26"/>
        <end position="188"/>
    </location>
</feature>
<dbReference type="FunFam" id="3.90.550.10:FF:000079">
    <property type="entry name" value="Probable glycosyl transferase"/>
    <property type="match status" value="1"/>
</dbReference>
<keyword evidence="2" id="KW-1003">Cell membrane</keyword>
<dbReference type="PANTHER" id="PTHR48090">
    <property type="entry name" value="UNDECAPRENYL-PHOSPHATE 4-DEOXY-4-FORMAMIDO-L-ARABINOSE TRANSFERASE-RELATED"/>
    <property type="match status" value="1"/>
</dbReference>
<keyword evidence="3" id="KW-0328">Glycosyltransferase</keyword>
<evidence type="ECO:0000313" key="12">
    <source>
        <dbReference type="Proteomes" id="UP000597886"/>
    </source>
</evidence>
<dbReference type="SUPFAM" id="SSF53448">
    <property type="entry name" value="Nucleotide-diphospho-sugar transferases"/>
    <property type="match status" value="1"/>
</dbReference>
<evidence type="ECO:0000256" key="9">
    <source>
        <dbReference type="SAM" id="Phobius"/>
    </source>
</evidence>
<reference evidence="11" key="1">
    <citation type="submission" date="2019-12" db="EMBL/GenBank/DDBJ databases">
        <title>Ruegeria JWLKs population differentiation of coral mucus and skeleton niches.</title>
        <authorList>
            <person name="Luo D."/>
        </authorList>
    </citation>
    <scope>NUCLEOTIDE SEQUENCE</scope>
    <source>
        <strain evidence="11">HKCCD6181</strain>
    </source>
</reference>
<dbReference type="RefSeq" id="WP_171331786.1">
    <property type="nucleotide sequence ID" value="NZ_WVRA01000012.1"/>
</dbReference>
<comment type="caution">
    <text evidence="11">The sequence shown here is derived from an EMBL/GenBank/DDBJ whole genome shotgun (WGS) entry which is preliminary data.</text>
</comment>
<dbReference type="CDD" id="cd04187">
    <property type="entry name" value="DPM1_like_bac"/>
    <property type="match status" value="1"/>
</dbReference>
<evidence type="ECO:0000256" key="2">
    <source>
        <dbReference type="ARBA" id="ARBA00022475"/>
    </source>
</evidence>
<dbReference type="GO" id="GO:0005886">
    <property type="term" value="C:plasma membrane"/>
    <property type="evidence" value="ECO:0007669"/>
    <property type="project" value="UniProtKB-SubCell"/>
</dbReference>
<evidence type="ECO:0000256" key="3">
    <source>
        <dbReference type="ARBA" id="ARBA00022676"/>
    </source>
</evidence>
<keyword evidence="7 9" id="KW-0472">Membrane</keyword>
<evidence type="ECO:0000256" key="4">
    <source>
        <dbReference type="ARBA" id="ARBA00022679"/>
    </source>
</evidence>
<keyword evidence="4" id="KW-0808">Transferase</keyword>
<dbReference type="EMBL" id="WVRA01000012">
    <property type="protein sequence ID" value="NOE20663.1"/>
    <property type="molecule type" value="Genomic_DNA"/>
</dbReference>
<dbReference type="InterPro" id="IPR001173">
    <property type="entry name" value="Glyco_trans_2-like"/>
</dbReference>
<organism evidence="11 12">
    <name type="scientific">Ruegeria atlantica</name>
    <dbReference type="NCBI Taxonomy" id="81569"/>
    <lineage>
        <taxon>Bacteria</taxon>
        <taxon>Pseudomonadati</taxon>
        <taxon>Pseudomonadota</taxon>
        <taxon>Alphaproteobacteria</taxon>
        <taxon>Rhodobacterales</taxon>
        <taxon>Roseobacteraceae</taxon>
        <taxon>Ruegeria</taxon>
    </lineage>
</organism>
<dbReference type="InterPro" id="IPR029044">
    <property type="entry name" value="Nucleotide-diphossugar_trans"/>
</dbReference>
<feature type="transmembrane region" description="Helical" evidence="9">
    <location>
        <begin position="283"/>
        <end position="308"/>
    </location>
</feature>
<protein>
    <submittedName>
        <fullName evidence="11">Glycosyltransferase</fullName>
    </submittedName>
</protein>
<evidence type="ECO:0000256" key="5">
    <source>
        <dbReference type="ARBA" id="ARBA00022692"/>
    </source>
</evidence>
<accession>A0AA90YWQ4</accession>